<dbReference type="RefSeq" id="WP_307245720.1">
    <property type="nucleotide sequence ID" value="NZ_JAUSUZ010000001.1"/>
</dbReference>
<feature type="modified residue" description="4-aspartylphosphate" evidence="3">
    <location>
        <position position="54"/>
    </location>
</feature>
<evidence type="ECO:0000313" key="6">
    <source>
        <dbReference type="EMBL" id="MDQ0370047.1"/>
    </source>
</evidence>
<dbReference type="Pfam" id="PF00196">
    <property type="entry name" value="GerE"/>
    <property type="match status" value="1"/>
</dbReference>
<dbReference type="GO" id="GO:0006355">
    <property type="term" value="P:regulation of DNA-templated transcription"/>
    <property type="evidence" value="ECO:0007669"/>
    <property type="project" value="InterPro"/>
</dbReference>
<dbReference type="GO" id="GO:0003677">
    <property type="term" value="F:DNA binding"/>
    <property type="evidence" value="ECO:0007669"/>
    <property type="project" value="UniProtKB-KW"/>
</dbReference>
<dbReference type="InterPro" id="IPR039420">
    <property type="entry name" value="WalR-like"/>
</dbReference>
<keyword evidence="2 6" id="KW-0238">DNA-binding</keyword>
<dbReference type="SUPFAM" id="SSF46894">
    <property type="entry name" value="C-terminal effector domain of the bipartite response regulators"/>
    <property type="match status" value="1"/>
</dbReference>
<dbReference type="InterPro" id="IPR011006">
    <property type="entry name" value="CheY-like_superfamily"/>
</dbReference>
<keyword evidence="1 3" id="KW-0597">Phosphoprotein</keyword>
<dbReference type="PROSITE" id="PS50110">
    <property type="entry name" value="RESPONSE_REGULATORY"/>
    <property type="match status" value="1"/>
</dbReference>
<dbReference type="InterPro" id="IPR016032">
    <property type="entry name" value="Sig_transdc_resp-reg_C-effctor"/>
</dbReference>
<gene>
    <name evidence="6" type="ORF">J2S42_006716</name>
</gene>
<name>A0AAE3W686_9ACTN</name>
<comment type="caution">
    <text evidence="6">The sequence shown here is derived from an EMBL/GenBank/DDBJ whole genome shotgun (WGS) entry which is preliminary data.</text>
</comment>
<evidence type="ECO:0000259" key="4">
    <source>
        <dbReference type="PROSITE" id="PS50043"/>
    </source>
</evidence>
<dbReference type="PRINTS" id="PR00038">
    <property type="entry name" value="HTHLUXR"/>
</dbReference>
<evidence type="ECO:0000256" key="1">
    <source>
        <dbReference type="ARBA" id="ARBA00022553"/>
    </source>
</evidence>
<dbReference type="PANTHER" id="PTHR43214">
    <property type="entry name" value="TWO-COMPONENT RESPONSE REGULATOR"/>
    <property type="match status" value="1"/>
</dbReference>
<evidence type="ECO:0000256" key="2">
    <source>
        <dbReference type="ARBA" id="ARBA00023125"/>
    </source>
</evidence>
<keyword evidence="7" id="KW-1185">Reference proteome</keyword>
<dbReference type="SMART" id="SM00421">
    <property type="entry name" value="HTH_LUXR"/>
    <property type="match status" value="1"/>
</dbReference>
<dbReference type="Pfam" id="PF00072">
    <property type="entry name" value="Response_reg"/>
    <property type="match status" value="1"/>
</dbReference>
<evidence type="ECO:0000313" key="7">
    <source>
        <dbReference type="Proteomes" id="UP001240236"/>
    </source>
</evidence>
<protein>
    <submittedName>
        <fullName evidence="6">DNA-binding NarL/FixJ family response regulator</fullName>
    </submittedName>
</protein>
<dbReference type="PROSITE" id="PS50043">
    <property type="entry name" value="HTH_LUXR_2"/>
    <property type="match status" value="1"/>
</dbReference>
<dbReference type="CDD" id="cd06170">
    <property type="entry name" value="LuxR_C_like"/>
    <property type="match status" value="1"/>
</dbReference>
<dbReference type="EMBL" id="JAUSUZ010000001">
    <property type="protein sequence ID" value="MDQ0370047.1"/>
    <property type="molecule type" value="Genomic_DNA"/>
</dbReference>
<dbReference type="InterPro" id="IPR058245">
    <property type="entry name" value="NreC/VraR/RcsB-like_REC"/>
</dbReference>
<dbReference type="InterPro" id="IPR000792">
    <property type="entry name" value="Tscrpt_reg_LuxR_C"/>
</dbReference>
<dbReference type="Proteomes" id="UP001240236">
    <property type="component" value="Unassembled WGS sequence"/>
</dbReference>
<organism evidence="6 7">
    <name type="scientific">Catenuloplanes indicus</name>
    <dbReference type="NCBI Taxonomy" id="137267"/>
    <lineage>
        <taxon>Bacteria</taxon>
        <taxon>Bacillati</taxon>
        <taxon>Actinomycetota</taxon>
        <taxon>Actinomycetes</taxon>
        <taxon>Micromonosporales</taxon>
        <taxon>Micromonosporaceae</taxon>
        <taxon>Catenuloplanes</taxon>
    </lineage>
</organism>
<dbReference type="SMART" id="SM00448">
    <property type="entry name" value="REC"/>
    <property type="match status" value="1"/>
</dbReference>
<dbReference type="AlphaFoldDB" id="A0AAE3W686"/>
<accession>A0AAE3W686</accession>
<feature type="domain" description="Response regulatory" evidence="5">
    <location>
        <begin position="3"/>
        <end position="116"/>
    </location>
</feature>
<reference evidence="6 7" key="1">
    <citation type="submission" date="2023-07" db="EMBL/GenBank/DDBJ databases">
        <title>Sequencing the genomes of 1000 actinobacteria strains.</title>
        <authorList>
            <person name="Klenk H.-P."/>
        </authorList>
    </citation>
    <scope>NUCLEOTIDE SEQUENCE [LARGE SCALE GENOMIC DNA]</scope>
    <source>
        <strain evidence="6 7">DSM 44709</strain>
    </source>
</reference>
<evidence type="ECO:0000256" key="3">
    <source>
        <dbReference type="PROSITE-ProRule" id="PRU00169"/>
    </source>
</evidence>
<dbReference type="GO" id="GO:0000160">
    <property type="term" value="P:phosphorelay signal transduction system"/>
    <property type="evidence" value="ECO:0007669"/>
    <property type="project" value="InterPro"/>
</dbReference>
<dbReference type="CDD" id="cd17535">
    <property type="entry name" value="REC_NarL-like"/>
    <property type="match status" value="1"/>
</dbReference>
<proteinExistence type="predicted"/>
<dbReference type="SUPFAM" id="SSF52172">
    <property type="entry name" value="CheY-like"/>
    <property type="match status" value="1"/>
</dbReference>
<dbReference type="InterPro" id="IPR001789">
    <property type="entry name" value="Sig_transdc_resp-reg_receiver"/>
</dbReference>
<feature type="domain" description="HTH luxR-type" evidence="4">
    <location>
        <begin position="154"/>
        <end position="219"/>
    </location>
</feature>
<evidence type="ECO:0000259" key="5">
    <source>
        <dbReference type="PROSITE" id="PS50110"/>
    </source>
</evidence>
<sequence length="219" mass="23576">MITVVIVDDNPTVRATLRPLLESDGTVAVVAEAGNGRAGLAAAIRHRPRVTLLDYRMPVADGLSVIAEISQHSNVLVLTGSAEPELIAPMLRGGARGYLVYGQFDPPDLLRAVHAVAAGQGWLTPTAANVAANAMREAFAREQEAAARAERQRAARHSFQLTVREREVMTLLAGGLSNAAIGQRMAVSEKTVKNHLNKLYAKLGVTNRTEAVARWQGWR</sequence>
<dbReference type="Gene3D" id="3.40.50.2300">
    <property type="match status" value="1"/>
</dbReference>